<keyword evidence="3" id="KW-0808">Transferase</keyword>
<evidence type="ECO:0000259" key="1">
    <source>
        <dbReference type="PROSITE" id="PS51186"/>
    </source>
</evidence>
<evidence type="ECO:0000313" key="5">
    <source>
        <dbReference type="Proteomes" id="UP000255066"/>
    </source>
</evidence>
<dbReference type="Gene3D" id="3.40.630.30">
    <property type="match status" value="1"/>
</dbReference>
<dbReference type="InterPro" id="IPR016181">
    <property type="entry name" value="Acyl_CoA_acyltransferase"/>
</dbReference>
<dbReference type="Proteomes" id="UP000255066">
    <property type="component" value="Unassembled WGS sequence"/>
</dbReference>
<sequence length="189" mass="21720">MIHIRQLTLEDVPELIAILKRDWYCRFVDFRCEDESLKKEFLKIINGDIDFENPQISYFGLFNENELLGYAKLAILTERAFLSGLFVNENQTEKGFEGLLLKTCVEKALEAGIHSMKVEVEDLNTSAISFYTQYGFSRQPNKLLYPSTGIYRHYNVAMISMDLHHSLNLLSAEDDPEDEFIQYSAASAA</sequence>
<proteinExistence type="predicted"/>
<reference evidence="3 5" key="2">
    <citation type="submission" date="2018-06" db="EMBL/GenBank/DDBJ databases">
        <authorList>
            <consortium name="Pathogen Informatics"/>
            <person name="Doyle S."/>
        </authorList>
    </citation>
    <scope>NUCLEOTIDE SEQUENCE [LARGE SCALE GENOMIC DNA]</scope>
    <source>
        <strain evidence="3 5">NCTC12437</strain>
    </source>
</reference>
<keyword evidence="4" id="KW-1185">Reference proteome</keyword>
<feature type="domain" description="N-acetyltransferase" evidence="1">
    <location>
        <begin position="2"/>
        <end position="157"/>
    </location>
</feature>
<dbReference type="EMBL" id="UGNW01000001">
    <property type="protein sequence ID" value="STX31991.1"/>
    <property type="molecule type" value="Genomic_DNA"/>
</dbReference>
<reference evidence="2 4" key="1">
    <citation type="submission" date="2015-11" db="EMBL/GenBank/DDBJ databases">
        <title>Genomic analysis of 38 Legionella species identifies large and diverse effector repertoires.</title>
        <authorList>
            <person name="Burstein D."/>
            <person name="Amaro F."/>
            <person name="Zusman T."/>
            <person name="Lifshitz Z."/>
            <person name="Cohen O."/>
            <person name="Gilbert J.A."/>
            <person name="Pupko T."/>
            <person name="Shuman H.A."/>
            <person name="Segal G."/>
        </authorList>
    </citation>
    <scope>NUCLEOTIDE SEQUENCE [LARGE SCALE GENOMIC DNA]</scope>
    <source>
        <strain evidence="2 4">CDC#1407-AL-14</strain>
    </source>
</reference>
<dbReference type="InterPro" id="IPR000182">
    <property type="entry name" value="GNAT_dom"/>
</dbReference>
<evidence type="ECO:0000313" key="4">
    <source>
        <dbReference type="Proteomes" id="UP000054735"/>
    </source>
</evidence>
<dbReference type="GO" id="GO:0016747">
    <property type="term" value="F:acyltransferase activity, transferring groups other than amino-acyl groups"/>
    <property type="evidence" value="ECO:0007669"/>
    <property type="project" value="InterPro"/>
</dbReference>
<gene>
    <name evidence="2" type="ORF">Lbir_1891</name>
    <name evidence="3" type="ORF">NCTC12437_01768</name>
</gene>
<dbReference type="SUPFAM" id="SSF55729">
    <property type="entry name" value="Acyl-CoA N-acyltransferases (Nat)"/>
    <property type="match status" value="1"/>
</dbReference>
<dbReference type="Proteomes" id="UP000054735">
    <property type="component" value="Unassembled WGS sequence"/>
</dbReference>
<dbReference type="PROSITE" id="PS51186">
    <property type="entry name" value="GNAT"/>
    <property type="match status" value="1"/>
</dbReference>
<dbReference type="RefSeq" id="WP_058523920.1">
    <property type="nucleotide sequence ID" value="NZ_CAAAHV010000040.1"/>
</dbReference>
<dbReference type="Pfam" id="PF00583">
    <property type="entry name" value="Acetyltransf_1"/>
    <property type="match status" value="1"/>
</dbReference>
<evidence type="ECO:0000313" key="3">
    <source>
        <dbReference type="EMBL" id="STX31991.1"/>
    </source>
</evidence>
<protein>
    <submittedName>
        <fullName evidence="3">N-terminal acetyltransferase, GNAT family</fullName>
    </submittedName>
</protein>
<dbReference type="STRING" id="28083.Lbir_1891"/>
<organism evidence="3 5">
    <name type="scientific">Legionella birminghamensis</name>
    <dbReference type="NCBI Taxonomy" id="28083"/>
    <lineage>
        <taxon>Bacteria</taxon>
        <taxon>Pseudomonadati</taxon>
        <taxon>Pseudomonadota</taxon>
        <taxon>Gammaproteobacteria</taxon>
        <taxon>Legionellales</taxon>
        <taxon>Legionellaceae</taxon>
        <taxon>Legionella</taxon>
    </lineage>
</organism>
<evidence type="ECO:0000313" key="2">
    <source>
        <dbReference type="EMBL" id="KTC70116.1"/>
    </source>
</evidence>
<dbReference type="EMBL" id="LNXT01000031">
    <property type="protein sequence ID" value="KTC70116.1"/>
    <property type="molecule type" value="Genomic_DNA"/>
</dbReference>
<dbReference type="OrthoDB" id="27442at2"/>
<accession>A0A378IBQ4</accession>
<name>A0A378IBQ4_9GAMM</name>
<dbReference type="AlphaFoldDB" id="A0A378IBQ4"/>